<dbReference type="RefSeq" id="WP_011523803.1">
    <property type="nucleotide sequence ID" value="NC_008009.1"/>
</dbReference>
<dbReference type="Proteomes" id="UP000002432">
    <property type="component" value="Chromosome"/>
</dbReference>
<evidence type="ECO:0000256" key="1">
    <source>
        <dbReference type="SAM" id="Phobius"/>
    </source>
</evidence>
<organism evidence="2 3">
    <name type="scientific">Koribacter versatilis (strain Ellin345)</name>
    <dbReference type="NCBI Taxonomy" id="204669"/>
    <lineage>
        <taxon>Bacteria</taxon>
        <taxon>Pseudomonadati</taxon>
        <taxon>Acidobacteriota</taxon>
        <taxon>Terriglobia</taxon>
        <taxon>Terriglobales</taxon>
        <taxon>Candidatus Korobacteraceae</taxon>
        <taxon>Candidatus Korobacter</taxon>
    </lineage>
</organism>
<dbReference type="KEGG" id="aba:Acid345_3001"/>
<dbReference type="HOGENOM" id="CLU_094965_0_0_0"/>
<feature type="transmembrane region" description="Helical" evidence="1">
    <location>
        <begin position="100"/>
        <end position="124"/>
    </location>
</feature>
<feature type="transmembrane region" description="Helical" evidence="1">
    <location>
        <begin position="59"/>
        <end position="80"/>
    </location>
</feature>
<reference evidence="2 3" key="1">
    <citation type="journal article" date="2009" name="Appl. Environ. Microbiol.">
        <title>Three genomes from the phylum Acidobacteria provide insight into the lifestyles of these microorganisms in soils.</title>
        <authorList>
            <person name="Ward N.L."/>
            <person name="Challacombe J.F."/>
            <person name="Janssen P.H."/>
            <person name="Henrissat B."/>
            <person name="Coutinho P.M."/>
            <person name="Wu M."/>
            <person name="Xie G."/>
            <person name="Haft D.H."/>
            <person name="Sait M."/>
            <person name="Badger J."/>
            <person name="Barabote R.D."/>
            <person name="Bradley B."/>
            <person name="Brettin T.S."/>
            <person name="Brinkac L.M."/>
            <person name="Bruce D."/>
            <person name="Creasy T."/>
            <person name="Daugherty S.C."/>
            <person name="Davidsen T.M."/>
            <person name="DeBoy R.T."/>
            <person name="Detter J.C."/>
            <person name="Dodson R.J."/>
            <person name="Durkin A.S."/>
            <person name="Ganapathy A."/>
            <person name="Gwinn-Giglio M."/>
            <person name="Han C.S."/>
            <person name="Khouri H."/>
            <person name="Kiss H."/>
            <person name="Kothari S.P."/>
            <person name="Madupu R."/>
            <person name="Nelson K.E."/>
            <person name="Nelson W.C."/>
            <person name="Paulsen I."/>
            <person name="Penn K."/>
            <person name="Ren Q."/>
            <person name="Rosovitz M.J."/>
            <person name="Selengut J.D."/>
            <person name="Shrivastava S."/>
            <person name="Sullivan S.A."/>
            <person name="Tapia R."/>
            <person name="Thompson L.S."/>
            <person name="Watkins K.L."/>
            <person name="Yang Q."/>
            <person name="Yu C."/>
            <person name="Zafar N."/>
            <person name="Zhou L."/>
            <person name="Kuske C.R."/>
        </authorList>
    </citation>
    <scope>NUCLEOTIDE SEQUENCE [LARGE SCALE GENOMIC DNA]</scope>
    <source>
        <strain evidence="2 3">Ellin345</strain>
    </source>
</reference>
<protein>
    <submittedName>
        <fullName evidence="2">Quinol:cytochrome c oxidoreductase membrane protein</fullName>
    </submittedName>
</protein>
<keyword evidence="1" id="KW-0472">Membrane</keyword>
<proteinExistence type="predicted"/>
<dbReference type="InterPro" id="IPR021776">
    <property type="entry name" value="ActD"/>
</dbReference>
<name>Q1IM98_KORVE</name>
<dbReference type="PANTHER" id="PTHR40394">
    <property type="entry name" value="LIPOPROTEIN-RELATED"/>
    <property type="match status" value="1"/>
</dbReference>
<dbReference type="EMBL" id="CP000360">
    <property type="protein sequence ID" value="ABF42002.1"/>
    <property type="molecule type" value="Genomic_DNA"/>
</dbReference>
<evidence type="ECO:0000313" key="2">
    <source>
        <dbReference type="EMBL" id="ABF42002.1"/>
    </source>
</evidence>
<keyword evidence="3" id="KW-1185">Reference proteome</keyword>
<gene>
    <name evidence="2" type="ordered locus">Acid345_3001</name>
</gene>
<sequence length="181" mass="19938">MEHAPATPIYGLMAEFDDIGSLLNAAKKAYAAGYRQMDAYSPFPNEELSDAIGFPKTRVPLIVLIGGIMGGLSAFALQYWCSAISYPVVVAGRPYNSWPAFVIPCFELTILFASLSGVFGMLALNGLPMPYHPVFNVDRFAAASRDKFFLCLEAADPMFDRIRSEQFLADLKPEFITEVPH</sequence>
<accession>Q1IM98</accession>
<evidence type="ECO:0000313" key="3">
    <source>
        <dbReference type="Proteomes" id="UP000002432"/>
    </source>
</evidence>
<keyword evidence="1" id="KW-1133">Transmembrane helix</keyword>
<dbReference type="PANTHER" id="PTHR40394:SF2">
    <property type="entry name" value="QUINOL:CYTOCHROME C OXIDOREDUCTASE MEMBRANE PROTEIN"/>
    <property type="match status" value="1"/>
</dbReference>
<dbReference type="STRING" id="204669.Acid345_3001"/>
<keyword evidence="1" id="KW-0812">Transmembrane</keyword>
<dbReference type="EnsemblBacteria" id="ABF42002">
    <property type="protein sequence ID" value="ABF42002"/>
    <property type="gene ID" value="Acid345_3001"/>
</dbReference>
<dbReference type="eggNOG" id="COG2010">
    <property type="taxonomic scope" value="Bacteria"/>
</dbReference>
<dbReference type="AlphaFoldDB" id="Q1IM98"/>
<dbReference type="Pfam" id="PF11821">
    <property type="entry name" value="ActD"/>
    <property type="match status" value="1"/>
</dbReference>